<dbReference type="InterPro" id="IPR013176">
    <property type="entry name" value="Ccz1"/>
</dbReference>
<organism evidence="5">
    <name type="scientific">Clastoptera arizonana</name>
    <name type="common">Arizona spittle bug</name>
    <dbReference type="NCBI Taxonomy" id="38151"/>
    <lineage>
        <taxon>Eukaryota</taxon>
        <taxon>Metazoa</taxon>
        <taxon>Ecdysozoa</taxon>
        <taxon>Arthropoda</taxon>
        <taxon>Hexapoda</taxon>
        <taxon>Insecta</taxon>
        <taxon>Pterygota</taxon>
        <taxon>Neoptera</taxon>
        <taxon>Paraneoptera</taxon>
        <taxon>Hemiptera</taxon>
        <taxon>Auchenorrhyncha</taxon>
        <taxon>Cercopoidea</taxon>
        <taxon>Clastopteridae</taxon>
        <taxon>Clastoptera</taxon>
    </lineage>
</organism>
<proteinExistence type="inferred from homology"/>
<dbReference type="InterPro" id="IPR043989">
    <property type="entry name" value="CCZ1/INTU/HSP4_longin_3"/>
</dbReference>
<dbReference type="Pfam" id="PF19031">
    <property type="entry name" value="Intu_longin_1"/>
    <property type="match status" value="1"/>
</dbReference>
<feature type="domain" description="CCZ1/INTU/HPS4 third Longin" evidence="4">
    <location>
        <begin position="356"/>
        <end position="455"/>
    </location>
</feature>
<evidence type="ECO:0008006" key="6">
    <source>
        <dbReference type="Google" id="ProtNLM"/>
    </source>
</evidence>
<dbReference type="PANTHER" id="PTHR13056:SF0">
    <property type="entry name" value="VACUOLAR FUSION PROTEIN CCZ1 HOMOLOG-RELATED"/>
    <property type="match status" value="1"/>
</dbReference>
<accession>A0A1B6E8S4</accession>
<evidence type="ECO:0000259" key="3">
    <source>
        <dbReference type="Pfam" id="PF19032"/>
    </source>
</evidence>
<sequence>MCIKNENMTENTELTLNNFYIFNKNYGQTEGEEEQKVMYYYPVKTNIDVQIKNIGLSEAIIQFTETFNPTCPCESLHTQKTRHIYFQPEENFWMVMTVNVPTTSSAEGKAYHGDDVQNVVCLAVLKQAYYMARLFLGPFYKLINIDNGDPSILKQKLDHFYNRYLPRLRLQHCDILDVFQGVQFLPLDKQTFLHIQCFANLIESTFADIDYIAFLYNERLIWSGLEPDDMQVVFKYLVTNLLPAFHELEQQSSTKSSKNSARFVTGPANLHNPDDNIGKIPRLYLRKIEPEPCFYQLVVYKMLGATICFFINEKVTLTVEMFRLWDAFMSPRLVKVVPLVTEYANKHNSMSSPSEGASRFVYFNRMNLAMKTTIHQDQRKTGNIAVTPQVLKILADINAQHQRMLELGCPTSETVLKTTSDYWVVGKMSNAREFYVAIQHKNANLIEINEEVKRICDNELRSIFFHV</sequence>
<name>A0A1B6E8S4_9HEMI</name>
<dbReference type="GO" id="GO:0035658">
    <property type="term" value="C:Mon1-Ccz1 complex"/>
    <property type="evidence" value="ECO:0007669"/>
    <property type="project" value="InterPro"/>
</dbReference>
<comment type="similarity">
    <text evidence="1">Belongs to the CCZ1 family.</text>
</comment>
<feature type="domain" description="CCZ1/INTU/HSP4 first Longin" evidence="2">
    <location>
        <begin position="16"/>
        <end position="137"/>
    </location>
</feature>
<feature type="domain" description="CCZ1/INTU second Longin" evidence="3">
    <location>
        <begin position="209"/>
        <end position="315"/>
    </location>
</feature>
<dbReference type="Pfam" id="PF19033">
    <property type="entry name" value="Intu_longin_3"/>
    <property type="match status" value="1"/>
</dbReference>
<dbReference type="InterPro" id="IPR043988">
    <property type="entry name" value="CCZ1/INTU_longin_2"/>
</dbReference>
<dbReference type="Pfam" id="PF19032">
    <property type="entry name" value="Intu_longin_2"/>
    <property type="match status" value="1"/>
</dbReference>
<evidence type="ECO:0000313" key="5">
    <source>
        <dbReference type="EMBL" id="JAS34338.1"/>
    </source>
</evidence>
<evidence type="ECO:0000256" key="1">
    <source>
        <dbReference type="ARBA" id="ARBA00005352"/>
    </source>
</evidence>
<reference evidence="5" key="1">
    <citation type="submission" date="2015-12" db="EMBL/GenBank/DDBJ databases">
        <title>De novo transcriptome assembly of four potential Pierce s Disease insect vectors from Arizona vineyards.</title>
        <authorList>
            <person name="Tassone E.E."/>
        </authorList>
    </citation>
    <scope>NUCLEOTIDE SEQUENCE</scope>
</reference>
<dbReference type="EMBL" id="GEDC01002960">
    <property type="protein sequence ID" value="JAS34338.1"/>
    <property type="molecule type" value="Transcribed_RNA"/>
</dbReference>
<evidence type="ECO:0000259" key="4">
    <source>
        <dbReference type="Pfam" id="PF19033"/>
    </source>
</evidence>
<gene>
    <name evidence="5" type="ORF">g.38564</name>
</gene>
<dbReference type="AlphaFoldDB" id="A0A1B6E8S4"/>
<protein>
    <recommendedName>
        <fullName evidence="6">CCZ1/INTU/HSP4 first Longin domain-containing protein</fullName>
    </recommendedName>
</protein>
<dbReference type="InterPro" id="IPR043987">
    <property type="entry name" value="CCZ1/INTU/HSP4_longin_1"/>
</dbReference>
<evidence type="ECO:0000259" key="2">
    <source>
        <dbReference type="Pfam" id="PF19031"/>
    </source>
</evidence>
<dbReference type="GO" id="GO:0016192">
    <property type="term" value="P:vesicle-mediated transport"/>
    <property type="evidence" value="ECO:0007669"/>
    <property type="project" value="InterPro"/>
</dbReference>
<dbReference type="PANTHER" id="PTHR13056">
    <property type="entry name" value="VACUOLAR FUSION PROTEIN CCZ1 HOMOLOG-RELATED"/>
    <property type="match status" value="1"/>
</dbReference>